<dbReference type="InterPro" id="IPR005545">
    <property type="entry name" value="YCII"/>
</dbReference>
<dbReference type="Pfam" id="PF03795">
    <property type="entry name" value="YCII"/>
    <property type="match status" value="1"/>
</dbReference>
<comment type="caution">
    <text evidence="3">The sequence shown here is derived from an EMBL/GenBank/DDBJ whole genome shotgun (WGS) entry which is preliminary data.</text>
</comment>
<dbReference type="SUPFAM" id="SSF54909">
    <property type="entry name" value="Dimeric alpha+beta barrel"/>
    <property type="match status" value="1"/>
</dbReference>
<protein>
    <recommendedName>
        <fullName evidence="2">YCII-related domain-containing protein</fullName>
    </recommendedName>
</protein>
<reference evidence="3" key="1">
    <citation type="submission" date="2021-01" db="EMBL/GenBank/DDBJ databases">
        <title>Modified the classification status of verrucomicrobia.</title>
        <authorList>
            <person name="Feng X."/>
        </authorList>
    </citation>
    <scope>NUCLEOTIDE SEQUENCE</scope>
    <source>
        <strain evidence="3">KCTC 13126</strain>
    </source>
</reference>
<evidence type="ECO:0000313" key="3">
    <source>
        <dbReference type="EMBL" id="MBK1878833.1"/>
    </source>
</evidence>
<dbReference type="AlphaFoldDB" id="A0A934RYT2"/>
<comment type="similarity">
    <text evidence="1">Belongs to the YciI family.</text>
</comment>
<evidence type="ECO:0000256" key="1">
    <source>
        <dbReference type="ARBA" id="ARBA00007689"/>
    </source>
</evidence>
<proteinExistence type="inferred from homology"/>
<dbReference type="Proteomes" id="UP000617628">
    <property type="component" value="Unassembled WGS sequence"/>
</dbReference>
<sequence length="113" mass="12200">MPKQNYLCIQRSPAGNCEPPPPSQMQEMFAKFQSWSEKFKDNFVDMGGKLAEGGKVVGAEGTVDGPFAESKEIAGGYMIISAESMEEAIKIVEESPGIGMPGSTVEIRQIQTP</sequence>
<dbReference type="PANTHER" id="PTHR35174">
    <property type="entry name" value="BLL7171 PROTEIN-RELATED"/>
    <property type="match status" value="1"/>
</dbReference>
<evidence type="ECO:0000259" key="2">
    <source>
        <dbReference type="Pfam" id="PF03795"/>
    </source>
</evidence>
<keyword evidence="4" id="KW-1185">Reference proteome</keyword>
<gene>
    <name evidence="3" type="ORF">JIN87_18265</name>
</gene>
<dbReference type="RefSeq" id="WP_200357047.1">
    <property type="nucleotide sequence ID" value="NZ_JAENIL010000036.1"/>
</dbReference>
<dbReference type="PANTHER" id="PTHR35174:SF3">
    <property type="entry name" value="BLL7171 PROTEIN"/>
    <property type="match status" value="1"/>
</dbReference>
<feature type="domain" description="YCII-related" evidence="2">
    <location>
        <begin position="49"/>
        <end position="108"/>
    </location>
</feature>
<dbReference type="InterPro" id="IPR011008">
    <property type="entry name" value="Dimeric_a/b-barrel"/>
</dbReference>
<accession>A0A934RYT2</accession>
<evidence type="ECO:0000313" key="4">
    <source>
        <dbReference type="Proteomes" id="UP000617628"/>
    </source>
</evidence>
<name>A0A934RYT2_9BACT</name>
<dbReference type="Gene3D" id="3.30.70.1060">
    <property type="entry name" value="Dimeric alpha+beta barrel"/>
    <property type="match status" value="1"/>
</dbReference>
<organism evidence="3 4">
    <name type="scientific">Pelagicoccus mobilis</name>
    <dbReference type="NCBI Taxonomy" id="415221"/>
    <lineage>
        <taxon>Bacteria</taxon>
        <taxon>Pseudomonadati</taxon>
        <taxon>Verrucomicrobiota</taxon>
        <taxon>Opitutia</taxon>
        <taxon>Puniceicoccales</taxon>
        <taxon>Pelagicoccaceae</taxon>
        <taxon>Pelagicoccus</taxon>
    </lineage>
</organism>
<dbReference type="EMBL" id="JAENIL010000036">
    <property type="protein sequence ID" value="MBK1878833.1"/>
    <property type="molecule type" value="Genomic_DNA"/>
</dbReference>